<reference evidence="2 3" key="1">
    <citation type="submission" date="2023-04" db="EMBL/GenBank/DDBJ databases">
        <title>Complete genome sequence of Alisedimentitalea scapharcae.</title>
        <authorList>
            <person name="Rong J.-C."/>
            <person name="Yi M.-L."/>
            <person name="Zhao Q."/>
        </authorList>
    </citation>
    <scope>NUCLEOTIDE SEQUENCE [LARGE SCALE GENOMIC DNA]</scope>
    <source>
        <strain evidence="2 3">KCTC 42119</strain>
        <plasmid evidence="2 3">unnamed2</plasmid>
    </source>
</reference>
<feature type="signal peptide" evidence="1">
    <location>
        <begin position="1"/>
        <end position="26"/>
    </location>
</feature>
<evidence type="ECO:0000313" key="3">
    <source>
        <dbReference type="Proteomes" id="UP001623232"/>
    </source>
</evidence>
<evidence type="ECO:0000313" key="2">
    <source>
        <dbReference type="EMBL" id="WZK91362.1"/>
    </source>
</evidence>
<dbReference type="Proteomes" id="UP001623232">
    <property type="component" value="Plasmid unnamed2"/>
</dbReference>
<organism evidence="2 3">
    <name type="scientific">Aliisedimentitalea scapharcae</name>
    <dbReference type="NCBI Taxonomy" id="1524259"/>
    <lineage>
        <taxon>Bacteria</taxon>
        <taxon>Pseudomonadati</taxon>
        <taxon>Pseudomonadota</taxon>
        <taxon>Alphaproteobacteria</taxon>
        <taxon>Rhodobacterales</taxon>
        <taxon>Roseobacteraceae</taxon>
        <taxon>Aliisedimentitalea</taxon>
    </lineage>
</organism>
<accession>A0ABZ2XZF6</accession>
<keyword evidence="1" id="KW-0732">Signal</keyword>
<dbReference type="SUPFAM" id="SSF56935">
    <property type="entry name" value="Porins"/>
    <property type="match status" value="1"/>
</dbReference>
<dbReference type="InterPro" id="IPR023614">
    <property type="entry name" value="Porin_dom_sf"/>
</dbReference>
<gene>
    <name evidence="2" type="ORF">QEZ52_22445</name>
</gene>
<proteinExistence type="predicted"/>
<keyword evidence="3" id="KW-1185">Reference proteome</keyword>
<dbReference type="RefSeq" id="WP_343211588.1">
    <property type="nucleotide sequence ID" value="NZ_CP123586.1"/>
</dbReference>
<name>A0ABZ2XZF6_9RHOB</name>
<dbReference type="EMBL" id="CP123586">
    <property type="protein sequence ID" value="WZK91362.1"/>
    <property type="molecule type" value="Genomic_DNA"/>
</dbReference>
<protein>
    <submittedName>
        <fullName evidence="2">Porin</fullName>
    </submittedName>
</protein>
<keyword evidence="2" id="KW-0614">Plasmid</keyword>
<evidence type="ECO:0000256" key="1">
    <source>
        <dbReference type="SAM" id="SignalP"/>
    </source>
</evidence>
<dbReference type="Gene3D" id="2.40.160.10">
    <property type="entry name" value="Porin"/>
    <property type="match status" value="1"/>
</dbReference>
<feature type="chain" id="PRO_5047432342" evidence="1">
    <location>
        <begin position="27"/>
        <end position="410"/>
    </location>
</feature>
<geneLocation type="plasmid" evidence="2 3">
    <name>unnamed2</name>
</geneLocation>
<sequence length="410" mass="45201">MDKRILGMVGVGLVSFAHSFAMPANAQQTDASEAENALESSQNWSRNWEESWRDSLAKRQSFWQKLLQWQISDHTLVRIYGQFNLGQLNYDDGFNEINTLRDNPNAPSRIGVRLDTDFNNGGNLFLNIESAFARSTYDGIFRGGVGSGNSDAWNKTLLRKLEARVYNPQLGHFSFGQGSMAGDGITGFDFSGTTVVSYSSVGDTISGIPARQLDGTESTLDLQTFFPVFDASRRFRFRYDSLAHSNASISFAIGKEVLIENDDNTYADIALRYETSWRGFGVKAGIAYAYNDSSPAFLSGSVAGLDEESGLNFAVAAGANDIDGRFLYGKLGVIRQLSQLGTTAFSVDYYTGWNPHQAATNSRSWGVSVVQRIDPRNLELYATYRRYSVDGTAVAYQDADAILVGARISW</sequence>